<keyword evidence="8" id="KW-1185">Reference proteome</keyword>
<evidence type="ECO:0000259" key="6">
    <source>
        <dbReference type="Pfam" id="PF25954"/>
    </source>
</evidence>
<evidence type="ECO:0000313" key="7">
    <source>
        <dbReference type="EMBL" id="MFC3457704.1"/>
    </source>
</evidence>
<dbReference type="Pfam" id="PF25876">
    <property type="entry name" value="HH_MFP_RND"/>
    <property type="match status" value="1"/>
</dbReference>
<organism evidence="7 8">
    <name type="scientific">Massilia haematophila</name>
    <dbReference type="NCBI Taxonomy" id="457923"/>
    <lineage>
        <taxon>Bacteria</taxon>
        <taxon>Pseudomonadati</taxon>
        <taxon>Pseudomonadota</taxon>
        <taxon>Betaproteobacteria</taxon>
        <taxon>Burkholderiales</taxon>
        <taxon>Oxalobacteraceae</taxon>
        <taxon>Telluria group</taxon>
        <taxon>Massilia</taxon>
    </lineage>
</organism>
<dbReference type="Gene3D" id="2.40.420.20">
    <property type="match status" value="1"/>
</dbReference>
<dbReference type="Gene3D" id="2.40.50.100">
    <property type="match status" value="1"/>
</dbReference>
<dbReference type="PROSITE" id="PS51257">
    <property type="entry name" value="PROKAR_LIPOPROTEIN"/>
    <property type="match status" value="1"/>
</dbReference>
<dbReference type="InterPro" id="IPR058792">
    <property type="entry name" value="Beta-barrel_RND_2"/>
</dbReference>
<dbReference type="RefSeq" id="WP_312550703.1">
    <property type="nucleotide sequence ID" value="NZ_JBHRVV010000001.1"/>
</dbReference>
<reference evidence="8" key="1">
    <citation type="journal article" date="2019" name="Int. J. Syst. Evol. Microbiol.">
        <title>The Global Catalogue of Microorganisms (GCM) 10K type strain sequencing project: providing services to taxonomists for standard genome sequencing and annotation.</title>
        <authorList>
            <consortium name="The Broad Institute Genomics Platform"/>
            <consortium name="The Broad Institute Genome Sequencing Center for Infectious Disease"/>
            <person name="Wu L."/>
            <person name="Ma J."/>
        </authorList>
    </citation>
    <scope>NUCLEOTIDE SEQUENCE [LARGE SCALE GENOMIC DNA]</scope>
    <source>
        <strain evidence="8">CCM 7480</strain>
    </source>
</reference>
<comment type="similarity">
    <text evidence="1">Belongs to the membrane fusion protein (MFP) (TC 8.A.1) family.</text>
</comment>
<proteinExistence type="inferred from homology"/>
<dbReference type="InterPro" id="IPR006143">
    <property type="entry name" value="RND_pump_MFP"/>
</dbReference>
<feature type="region of interest" description="Disordered" evidence="3">
    <location>
        <begin position="365"/>
        <end position="400"/>
    </location>
</feature>
<dbReference type="SUPFAM" id="SSF111369">
    <property type="entry name" value="HlyD-like secretion proteins"/>
    <property type="match status" value="1"/>
</dbReference>
<dbReference type="InterPro" id="IPR058625">
    <property type="entry name" value="MdtA-like_BSH"/>
</dbReference>
<dbReference type="Pfam" id="PF25954">
    <property type="entry name" value="Beta-barrel_RND_2"/>
    <property type="match status" value="1"/>
</dbReference>
<dbReference type="PANTHER" id="PTHR30469">
    <property type="entry name" value="MULTIDRUG RESISTANCE PROTEIN MDTA"/>
    <property type="match status" value="1"/>
</dbReference>
<accession>A0ABV7PEV5</accession>
<dbReference type="Proteomes" id="UP001595665">
    <property type="component" value="Unassembled WGS sequence"/>
</dbReference>
<evidence type="ECO:0000256" key="2">
    <source>
        <dbReference type="SAM" id="Coils"/>
    </source>
</evidence>
<gene>
    <name evidence="7" type="ORF">ACFOPH_05515</name>
</gene>
<feature type="coiled-coil region" evidence="2">
    <location>
        <begin position="111"/>
        <end position="162"/>
    </location>
</feature>
<evidence type="ECO:0000259" key="4">
    <source>
        <dbReference type="Pfam" id="PF25876"/>
    </source>
</evidence>
<evidence type="ECO:0000256" key="3">
    <source>
        <dbReference type="SAM" id="MobiDB-lite"/>
    </source>
</evidence>
<dbReference type="PANTHER" id="PTHR30469:SF15">
    <property type="entry name" value="HLYD FAMILY OF SECRETION PROTEINS"/>
    <property type="match status" value="1"/>
</dbReference>
<dbReference type="Gene3D" id="1.10.287.470">
    <property type="entry name" value="Helix hairpin bin"/>
    <property type="match status" value="1"/>
</dbReference>
<sequence length="400" mass="41827">MSAPIRLRRPLAVLALPLCALLLSSCSKDEKKPEDVRPVRAIVLAQDELGVNAEFSGEVRPRIESRLGFRVAGKIVERKVDVGAVVKKGDVLMQLDPQDLKLAASQAQASLRAAETNRDLANSDYKRYQELRAKNFVSQSVLDSKRAALRAAQAEADAARAAFRGQSNQAGYTNLVSDIDGVVTGIDAEVGQVVNAGTPVARVARTDEMEVVIGIPEDRVDEIRRIATVNVRLWANPGEAIPGRVREVSPVADPATRTYTAKVAIPPRPEVRLGMTAAVQFAGRSGAGGLRAPLTALHHEKGVTSVWIVENGAVKLVPVQIAGQAGNDVLLGAGVQPGQTVVTAGVNLLRNGQKVRILTSDVARRGDTEAEAAGAPVPASAPAAAPAPAPAPSAAGGAAK</sequence>
<protein>
    <submittedName>
        <fullName evidence="7">Efflux RND transporter periplasmic adaptor subunit</fullName>
    </submittedName>
</protein>
<evidence type="ECO:0000259" key="5">
    <source>
        <dbReference type="Pfam" id="PF25917"/>
    </source>
</evidence>
<evidence type="ECO:0000313" key="8">
    <source>
        <dbReference type="Proteomes" id="UP001595665"/>
    </source>
</evidence>
<feature type="domain" description="CusB-like beta-barrel" evidence="6">
    <location>
        <begin position="212"/>
        <end position="284"/>
    </location>
</feature>
<dbReference type="InterPro" id="IPR058624">
    <property type="entry name" value="MdtA-like_HH"/>
</dbReference>
<comment type="caution">
    <text evidence="7">The sequence shown here is derived from an EMBL/GenBank/DDBJ whole genome shotgun (WGS) entry which is preliminary data.</text>
</comment>
<dbReference type="NCBIfam" id="TIGR01730">
    <property type="entry name" value="RND_mfp"/>
    <property type="match status" value="1"/>
</dbReference>
<keyword evidence="2" id="KW-0175">Coiled coil</keyword>
<feature type="domain" description="Multidrug resistance protein MdtA-like alpha-helical hairpin" evidence="4">
    <location>
        <begin position="105"/>
        <end position="163"/>
    </location>
</feature>
<dbReference type="Pfam" id="PF25917">
    <property type="entry name" value="BSH_RND"/>
    <property type="match status" value="1"/>
</dbReference>
<name>A0ABV7PEV5_9BURK</name>
<dbReference type="Gene3D" id="2.40.30.170">
    <property type="match status" value="1"/>
</dbReference>
<feature type="domain" description="Multidrug resistance protein MdtA-like barrel-sandwich hybrid" evidence="5">
    <location>
        <begin position="69"/>
        <end position="202"/>
    </location>
</feature>
<dbReference type="EMBL" id="JBHRVV010000001">
    <property type="protein sequence ID" value="MFC3457704.1"/>
    <property type="molecule type" value="Genomic_DNA"/>
</dbReference>
<evidence type="ECO:0000256" key="1">
    <source>
        <dbReference type="ARBA" id="ARBA00009477"/>
    </source>
</evidence>
<feature type="compositionally biased region" description="Low complexity" evidence="3">
    <location>
        <begin position="371"/>
        <end position="384"/>
    </location>
</feature>